<dbReference type="GO" id="GO:0003735">
    <property type="term" value="F:structural constituent of ribosome"/>
    <property type="evidence" value="ECO:0007669"/>
    <property type="project" value="InterPro"/>
</dbReference>
<name>A0A1F5SQK5_9BACT</name>
<dbReference type="Pfam" id="PF00830">
    <property type="entry name" value="Ribosomal_L28"/>
    <property type="match status" value="1"/>
</dbReference>
<dbReference type="InterPro" id="IPR001383">
    <property type="entry name" value="Ribosomal_bL28_bact-type"/>
</dbReference>
<dbReference type="InterPro" id="IPR050096">
    <property type="entry name" value="Bacterial_rp_bL28"/>
</dbReference>
<dbReference type="GO" id="GO:0005840">
    <property type="term" value="C:ribosome"/>
    <property type="evidence" value="ECO:0007669"/>
    <property type="project" value="UniProtKB-KW"/>
</dbReference>
<dbReference type="Proteomes" id="UP000178925">
    <property type="component" value="Unassembled WGS sequence"/>
</dbReference>
<keyword evidence="3 5" id="KW-0687">Ribonucleoprotein</keyword>
<dbReference type="GO" id="GO:0006412">
    <property type="term" value="P:translation"/>
    <property type="evidence" value="ECO:0007669"/>
    <property type="project" value="UniProtKB-UniRule"/>
</dbReference>
<dbReference type="NCBIfam" id="TIGR00009">
    <property type="entry name" value="L28"/>
    <property type="match status" value="1"/>
</dbReference>
<evidence type="ECO:0000256" key="1">
    <source>
        <dbReference type="ARBA" id="ARBA00008760"/>
    </source>
</evidence>
<evidence type="ECO:0000313" key="7">
    <source>
        <dbReference type="EMBL" id="OGF28962.1"/>
    </source>
</evidence>
<protein>
    <recommendedName>
        <fullName evidence="4 5">Large ribosomal subunit protein bL28</fullName>
    </recommendedName>
</protein>
<dbReference type="HAMAP" id="MF_00373">
    <property type="entry name" value="Ribosomal_bL28"/>
    <property type="match status" value="1"/>
</dbReference>
<dbReference type="InterPro" id="IPR037147">
    <property type="entry name" value="Ribosomal_bL28_sf"/>
</dbReference>
<evidence type="ECO:0000256" key="4">
    <source>
        <dbReference type="ARBA" id="ARBA00035174"/>
    </source>
</evidence>
<evidence type="ECO:0000256" key="2">
    <source>
        <dbReference type="ARBA" id="ARBA00022980"/>
    </source>
</evidence>
<dbReference type="InterPro" id="IPR034704">
    <property type="entry name" value="Ribosomal_bL28/bL31-like_sf"/>
</dbReference>
<feature type="region of interest" description="Disordered" evidence="6">
    <location>
        <begin position="1"/>
        <end position="22"/>
    </location>
</feature>
<evidence type="ECO:0000256" key="6">
    <source>
        <dbReference type="SAM" id="MobiDB-lite"/>
    </source>
</evidence>
<dbReference type="PANTHER" id="PTHR39080:SF1">
    <property type="entry name" value="LARGE RIBOSOMAL SUBUNIT PROTEIN BL28A"/>
    <property type="match status" value="1"/>
</dbReference>
<dbReference type="InterPro" id="IPR026569">
    <property type="entry name" value="Ribosomal_bL28"/>
</dbReference>
<comment type="caution">
    <text evidence="7">The sequence shown here is derived from an EMBL/GenBank/DDBJ whole genome shotgun (WGS) entry which is preliminary data.</text>
</comment>
<reference evidence="7 8" key="1">
    <citation type="journal article" date="2016" name="Nat. Commun.">
        <title>Thousands of microbial genomes shed light on interconnected biogeochemical processes in an aquifer system.</title>
        <authorList>
            <person name="Anantharaman K."/>
            <person name="Brown C.T."/>
            <person name="Hug L.A."/>
            <person name="Sharon I."/>
            <person name="Castelle C.J."/>
            <person name="Probst A.J."/>
            <person name="Thomas B.C."/>
            <person name="Singh A."/>
            <person name="Wilkins M.J."/>
            <person name="Karaoz U."/>
            <person name="Brodie E.L."/>
            <person name="Williams K.H."/>
            <person name="Hubbard S.S."/>
            <person name="Banfield J.F."/>
        </authorList>
    </citation>
    <scope>NUCLEOTIDE SEQUENCE [LARGE SCALE GENOMIC DNA]</scope>
</reference>
<proteinExistence type="inferred from homology"/>
<dbReference type="SUPFAM" id="SSF143800">
    <property type="entry name" value="L28p-like"/>
    <property type="match status" value="1"/>
</dbReference>
<dbReference type="Gene3D" id="2.30.170.40">
    <property type="entry name" value="Ribosomal protein L28/L24"/>
    <property type="match status" value="1"/>
</dbReference>
<dbReference type="AlphaFoldDB" id="A0A1F5SQK5"/>
<evidence type="ECO:0000256" key="3">
    <source>
        <dbReference type="ARBA" id="ARBA00023274"/>
    </source>
</evidence>
<comment type="similarity">
    <text evidence="1 5">Belongs to the bacterial ribosomal protein bL28 family.</text>
</comment>
<sequence length="79" mass="9009">MPNKCQLTGKKMATGNSRSHSNIASKRTFKVNLQKRRLLNPATKKYLTLMLSTKAIKTLKKWDKEGKRYDLAKLVTSKA</sequence>
<accession>A0A1F5SQK5</accession>
<dbReference type="EMBL" id="MFGC01000003">
    <property type="protein sequence ID" value="OGF28962.1"/>
    <property type="molecule type" value="Genomic_DNA"/>
</dbReference>
<dbReference type="PANTHER" id="PTHR39080">
    <property type="entry name" value="50S RIBOSOMAL PROTEIN L28"/>
    <property type="match status" value="1"/>
</dbReference>
<organism evidence="7 8">
    <name type="scientific">Candidatus Falkowbacteria bacterium RIFOXYA2_FULL_47_9</name>
    <dbReference type="NCBI Taxonomy" id="1797995"/>
    <lineage>
        <taxon>Bacteria</taxon>
        <taxon>Candidatus Falkowiibacteriota</taxon>
    </lineage>
</organism>
<dbReference type="GO" id="GO:1990904">
    <property type="term" value="C:ribonucleoprotein complex"/>
    <property type="evidence" value="ECO:0007669"/>
    <property type="project" value="UniProtKB-KW"/>
</dbReference>
<gene>
    <name evidence="5" type="primary">rpmB</name>
    <name evidence="7" type="ORF">A2242_01045</name>
</gene>
<dbReference type="STRING" id="1797995.A2242_01045"/>
<keyword evidence="2 5" id="KW-0689">Ribosomal protein</keyword>
<evidence type="ECO:0000256" key="5">
    <source>
        <dbReference type="HAMAP-Rule" id="MF_00373"/>
    </source>
</evidence>
<evidence type="ECO:0000313" key="8">
    <source>
        <dbReference type="Proteomes" id="UP000178925"/>
    </source>
</evidence>